<dbReference type="AlphaFoldDB" id="A0A644Y5L7"/>
<proteinExistence type="predicted"/>
<evidence type="ECO:0000313" key="1">
    <source>
        <dbReference type="EMBL" id="MPM21853.1"/>
    </source>
</evidence>
<dbReference type="EMBL" id="VSSQ01003681">
    <property type="protein sequence ID" value="MPM21853.1"/>
    <property type="molecule type" value="Genomic_DNA"/>
</dbReference>
<sequence length="109" mass="12293">MMTTHYEGFELAKEINDDAELSKMPVLMQTSIDILTTTKPDVQAMAREFRKNPGFKDLHVILVKDINSGKAGVDYLSEDGRSIWFPVDGFVRKPVDAKKVVPEIKRILG</sequence>
<protein>
    <submittedName>
        <fullName evidence="1">Uncharacterized protein</fullName>
    </submittedName>
</protein>
<organism evidence="1">
    <name type="scientific">bioreactor metagenome</name>
    <dbReference type="NCBI Taxonomy" id="1076179"/>
    <lineage>
        <taxon>unclassified sequences</taxon>
        <taxon>metagenomes</taxon>
        <taxon>ecological metagenomes</taxon>
    </lineage>
</organism>
<accession>A0A644Y5L7</accession>
<reference evidence="1" key="1">
    <citation type="submission" date="2019-08" db="EMBL/GenBank/DDBJ databases">
        <authorList>
            <person name="Kucharzyk K."/>
            <person name="Murdoch R.W."/>
            <person name="Higgins S."/>
            <person name="Loffler F."/>
        </authorList>
    </citation>
    <scope>NUCLEOTIDE SEQUENCE</scope>
</reference>
<comment type="caution">
    <text evidence="1">The sequence shown here is derived from an EMBL/GenBank/DDBJ whole genome shotgun (WGS) entry which is preliminary data.</text>
</comment>
<name>A0A644Y5L7_9ZZZZ</name>
<gene>
    <name evidence="1" type="ORF">SDC9_68303</name>
</gene>